<feature type="compositionally biased region" description="Basic and acidic residues" evidence="1">
    <location>
        <begin position="1277"/>
        <end position="1286"/>
    </location>
</feature>
<feature type="compositionally biased region" description="Polar residues" evidence="1">
    <location>
        <begin position="1127"/>
        <end position="1136"/>
    </location>
</feature>
<organism evidence="2 3">
    <name type="scientific">Aspergillus ellipticus CBS 707.79</name>
    <dbReference type="NCBI Taxonomy" id="1448320"/>
    <lineage>
        <taxon>Eukaryota</taxon>
        <taxon>Fungi</taxon>
        <taxon>Dikarya</taxon>
        <taxon>Ascomycota</taxon>
        <taxon>Pezizomycotina</taxon>
        <taxon>Eurotiomycetes</taxon>
        <taxon>Eurotiomycetidae</taxon>
        <taxon>Eurotiales</taxon>
        <taxon>Aspergillaceae</taxon>
        <taxon>Aspergillus</taxon>
        <taxon>Aspergillus subgen. Circumdati</taxon>
    </lineage>
</organism>
<feature type="compositionally biased region" description="Basic and acidic residues" evidence="1">
    <location>
        <begin position="1202"/>
        <end position="1215"/>
    </location>
</feature>
<accession>A0A319DMC3</accession>
<feature type="compositionally biased region" description="Polar residues" evidence="1">
    <location>
        <begin position="400"/>
        <end position="423"/>
    </location>
</feature>
<keyword evidence="3" id="KW-1185">Reference proteome</keyword>
<feature type="compositionally biased region" description="Polar residues" evidence="1">
    <location>
        <begin position="237"/>
        <end position="246"/>
    </location>
</feature>
<dbReference type="OrthoDB" id="5423926at2759"/>
<name>A0A319DMC3_9EURO</name>
<feature type="compositionally biased region" description="Low complexity" evidence="1">
    <location>
        <begin position="519"/>
        <end position="531"/>
    </location>
</feature>
<feature type="compositionally biased region" description="Low complexity" evidence="1">
    <location>
        <begin position="113"/>
        <end position="125"/>
    </location>
</feature>
<dbReference type="VEuPathDB" id="FungiDB:BO71DRAFT_437991"/>
<feature type="compositionally biased region" description="Polar residues" evidence="1">
    <location>
        <begin position="54"/>
        <end position="104"/>
    </location>
</feature>
<feature type="compositionally biased region" description="Basic and acidic residues" evidence="1">
    <location>
        <begin position="557"/>
        <end position="566"/>
    </location>
</feature>
<sequence>MFRRKRSSSQHQVPLSHSSSQSAQYAASHAFLKSQHSSSSLSSAAAAAALRSLTPTPTSVENVQTRRMMQRRASVSSQASGAPSLRPTSRNGLRRSSSSASMGTRTFRDQSPRRPASSSGPSARPTTQTAPPLPSIPSAYTARNSQQITRSSSLGPSMRPTPRAKPRTERGSSVDREIRNPGPASTPSPDLRRPASRNSVNFSYPMTSRPTSPSGPVSPSDRRDVSAGVSLAGHLSSPDSPKTKNVSPRAAKLAKNQGVSPGSPARGVPSAGTAVAAAQAAIVPRSPDANPPPSAAPRMSFQLPRELTVPGSVPSQPAPTEHRQTTRPILAKRPSTVTEDAQGEKRAESGPAQPPAQPPAQSTTVPRVGAVTPDVQPVVKLPPTPDTVKDQLLSPPVSPPESTRSSDIGPDGQSSNMRQSGSPARSARFSRHLLVAAFAGEQLHQPPPRSLSPAKSAMKNTRKSSLSPEGRTESVLRPGPALSELSDATSVGSDDGLKQGARRKPIKVSFDDEAEVMGTAASPPTSPEALPESPPEKPKSKTNWFSAKRKPSPLNTKVDEFDEVLKPRRALPSFGSIRAGRDGDVQDKAQPEQSDNESTTSSDSPAEVLGWSFSNDHAIGGIIANTQPAEGQSRVAPMMLANAAESESEAEKSPQQDHFPAEPAPQAVPDESSGAPDVPPDTPPVRTSATLAVPDITVQPASPDIEKSRNSLEWYEVPGGYPRTSLESDRKVVNKSKKEKPARNSTDEIPVDIAEDGESGDESGESIYSDAEEDFEGNGFGSINAIVDADSEGTPTPPADCGNNEKAPPQDWPDFPETCHIAGKANAVPSHVMTPIPESPGSSHELLPFSSPYPPFPTKPKVKSASQGNLSRSSSVTVKPARHSMAVGANDGKMADQTPHSSVNGTASIQPGPPQARQRSPQDKVRARPASWSPVRGNGPQVNGKISPASARPLSSGSDSSSSFKRATRPRTESTHSMRRTMRGCPPGRLAARATSPQAEARPMSSDSGGGNMGTLRTTLRGNTPKREKREKPSFFSTGKAPKSKLTKTPAGTFVSRFPDSDDDDEGYEAWKSRHRYEDSSDEGEQDPNLLRPVRGIPRRQGARDGDSTELEDSSDEDHRARHTPRAMTQSPTKPNASRDPALAVIAKNRGMSDEELDDFLRQPNRGRKPGLFQRFSIRKSKSPVDRRLTKTGLGGSLRKAAPPDRPRLDHDSARGDSALPGTESNVVTTITATNPPPQAPSKLLRRPSQRSTRVDSWPLRSDSKEPGEVPVPAGKLSERLARVDEAGQNGSAVVAPAAESATKENENPQTAASGVKSEPAIASDVVITPSGRKKRFPRLRKAFGLRS</sequence>
<evidence type="ECO:0000256" key="1">
    <source>
        <dbReference type="SAM" id="MobiDB-lite"/>
    </source>
</evidence>
<feature type="compositionally biased region" description="Polar residues" evidence="1">
    <location>
        <begin position="591"/>
        <end position="604"/>
    </location>
</feature>
<feature type="region of interest" description="Disordered" evidence="1">
    <location>
        <begin position="624"/>
        <end position="818"/>
    </location>
</feature>
<feature type="compositionally biased region" description="Polar residues" evidence="1">
    <location>
        <begin position="141"/>
        <end position="155"/>
    </location>
</feature>
<feature type="compositionally biased region" description="Basic and acidic residues" evidence="1">
    <location>
        <begin position="166"/>
        <end position="179"/>
    </location>
</feature>
<feature type="compositionally biased region" description="Polar residues" evidence="1">
    <location>
        <begin position="864"/>
        <end position="877"/>
    </location>
</feature>
<feature type="compositionally biased region" description="Polar residues" evidence="1">
    <location>
        <begin position="1223"/>
        <end position="1234"/>
    </location>
</feature>
<dbReference type="STRING" id="1448320.A0A319DMC3"/>
<feature type="region of interest" description="Disordered" evidence="1">
    <location>
        <begin position="830"/>
        <end position="1322"/>
    </location>
</feature>
<feature type="region of interest" description="Disordered" evidence="1">
    <location>
        <begin position="1"/>
        <end position="610"/>
    </location>
</feature>
<feature type="compositionally biased region" description="Basic and acidic residues" evidence="1">
    <location>
        <begin position="1069"/>
        <end position="1079"/>
    </location>
</feature>
<feature type="compositionally biased region" description="Polar residues" evidence="1">
    <location>
        <begin position="196"/>
        <end position="217"/>
    </location>
</feature>
<feature type="compositionally biased region" description="Low complexity" evidence="1">
    <location>
        <begin position="9"/>
        <end position="53"/>
    </location>
</feature>
<evidence type="ECO:0000313" key="3">
    <source>
        <dbReference type="Proteomes" id="UP000247810"/>
    </source>
</evidence>
<feature type="compositionally biased region" description="Acidic residues" evidence="1">
    <location>
        <begin position="749"/>
        <end position="776"/>
    </location>
</feature>
<proteinExistence type="predicted"/>
<gene>
    <name evidence="2" type="ORF">BO71DRAFT_437991</name>
</gene>
<feature type="compositionally biased region" description="Low complexity" evidence="1">
    <location>
        <begin position="271"/>
        <end position="288"/>
    </location>
</feature>
<feature type="compositionally biased region" description="Polar residues" evidence="1">
    <location>
        <begin position="898"/>
        <end position="909"/>
    </location>
</feature>
<dbReference type="Proteomes" id="UP000247810">
    <property type="component" value="Unassembled WGS sequence"/>
</dbReference>
<dbReference type="EMBL" id="KZ825809">
    <property type="protein sequence ID" value="PYH98725.1"/>
    <property type="molecule type" value="Genomic_DNA"/>
</dbReference>
<feature type="compositionally biased region" description="Basic and acidic residues" evidence="1">
    <location>
        <begin position="579"/>
        <end position="590"/>
    </location>
</feature>
<protein>
    <submittedName>
        <fullName evidence="2">Uncharacterized protein</fullName>
    </submittedName>
</protein>
<evidence type="ECO:0000313" key="2">
    <source>
        <dbReference type="EMBL" id="PYH98725.1"/>
    </source>
</evidence>
<reference evidence="2 3" key="1">
    <citation type="submission" date="2018-02" db="EMBL/GenBank/DDBJ databases">
        <title>The genomes of Aspergillus section Nigri reveals drivers in fungal speciation.</title>
        <authorList>
            <consortium name="DOE Joint Genome Institute"/>
            <person name="Vesth T.C."/>
            <person name="Nybo J."/>
            <person name="Theobald S."/>
            <person name="Brandl J."/>
            <person name="Frisvad J.C."/>
            <person name="Nielsen K.F."/>
            <person name="Lyhne E.K."/>
            <person name="Kogle M.E."/>
            <person name="Kuo A."/>
            <person name="Riley R."/>
            <person name="Clum A."/>
            <person name="Nolan M."/>
            <person name="Lipzen A."/>
            <person name="Salamov A."/>
            <person name="Henrissat B."/>
            <person name="Wiebenga A."/>
            <person name="De vries R.P."/>
            <person name="Grigoriev I.V."/>
            <person name="Mortensen U.H."/>
            <person name="Andersen M.R."/>
            <person name="Baker S.E."/>
        </authorList>
    </citation>
    <scope>NUCLEOTIDE SEQUENCE [LARGE SCALE GENOMIC DNA]</scope>
    <source>
        <strain evidence="2 3">CBS 707.79</strain>
    </source>
</reference>